<name>A0A1H2ZQL7_ACIFE</name>
<evidence type="ECO:0000256" key="2">
    <source>
        <dbReference type="SAM" id="SignalP"/>
    </source>
</evidence>
<organism evidence="3 4">
    <name type="scientific">Acidaminococcus fermentans</name>
    <dbReference type="NCBI Taxonomy" id="905"/>
    <lineage>
        <taxon>Bacteria</taxon>
        <taxon>Bacillati</taxon>
        <taxon>Bacillota</taxon>
        <taxon>Negativicutes</taxon>
        <taxon>Acidaminococcales</taxon>
        <taxon>Acidaminococcaceae</taxon>
        <taxon>Acidaminococcus</taxon>
    </lineage>
</organism>
<dbReference type="EMBL" id="FNOP01000016">
    <property type="protein sequence ID" value="SDX19571.1"/>
    <property type="molecule type" value="Genomic_DNA"/>
</dbReference>
<comment type="caution">
    <text evidence="3">The sequence shown here is derived from an EMBL/GenBank/DDBJ whole genome shotgun (WGS) entry which is preliminary data.</text>
</comment>
<evidence type="ECO:0000313" key="3">
    <source>
        <dbReference type="EMBL" id="SDX19571.1"/>
    </source>
</evidence>
<feature type="signal peptide" evidence="2">
    <location>
        <begin position="1"/>
        <end position="23"/>
    </location>
</feature>
<evidence type="ECO:0000256" key="1">
    <source>
        <dbReference type="SAM" id="MobiDB-lite"/>
    </source>
</evidence>
<feature type="chain" id="PRO_5032805906" evidence="2">
    <location>
        <begin position="24"/>
        <end position="172"/>
    </location>
</feature>
<sequence>MKKSLFFPLLIVSLLSVPSLLFAQEAGSGAEKPAVSVANNTKTATPSGTVSQEVLPTPPSEEAAAWTLVGGNSSYEVYYDTRSLQYDEKTGIITIWNKWVQKGAVGTGRTILLQSKYDVRLRVVSDLVQYTYNGLGQETGREKVADQSWYPLSPNTLGMELCQALKGYLLNQ</sequence>
<proteinExistence type="predicted"/>
<dbReference type="AlphaFoldDB" id="A0A1H2ZQL7"/>
<feature type="compositionally biased region" description="Polar residues" evidence="1">
    <location>
        <begin position="37"/>
        <end position="54"/>
    </location>
</feature>
<keyword evidence="2" id="KW-0732">Signal</keyword>
<dbReference type="Proteomes" id="UP000182379">
    <property type="component" value="Unassembled WGS sequence"/>
</dbReference>
<gene>
    <name evidence="3" type="ORF">SAMN05216495_1163</name>
</gene>
<accession>A0A1H2ZQL7</accession>
<reference evidence="3 4" key="1">
    <citation type="submission" date="2016-10" db="EMBL/GenBank/DDBJ databases">
        <authorList>
            <person name="Varghese N."/>
            <person name="Submissions S."/>
        </authorList>
    </citation>
    <scope>NUCLEOTIDE SEQUENCE [LARGE SCALE GENOMIC DNA]</scope>
    <source>
        <strain evidence="3 4">WCC6</strain>
    </source>
</reference>
<evidence type="ECO:0000313" key="4">
    <source>
        <dbReference type="Proteomes" id="UP000182379"/>
    </source>
</evidence>
<protein>
    <submittedName>
        <fullName evidence="3">Uncharacterized protein</fullName>
    </submittedName>
</protein>
<feature type="region of interest" description="Disordered" evidence="1">
    <location>
        <begin position="33"/>
        <end position="56"/>
    </location>
</feature>